<dbReference type="SUPFAM" id="SSF56796">
    <property type="entry name" value="Dehydroquinate synthase-like"/>
    <property type="match status" value="1"/>
</dbReference>
<dbReference type="PIRSF" id="PIRSF000112">
    <property type="entry name" value="Glycerol_dehydrogenase"/>
    <property type="match status" value="1"/>
</dbReference>
<accession>A0A9Y2AJT3</accession>
<dbReference type="RefSeq" id="WP_147667072.1">
    <property type="nucleotide sequence ID" value="NZ_CP120678.1"/>
</dbReference>
<keyword evidence="1 3" id="KW-0479">Metal-binding</keyword>
<reference evidence="6" key="1">
    <citation type="submission" date="2023-03" db="EMBL/GenBank/DDBJ databases">
        <title>Selenobaculum gbiensis gen. nov. sp. nov., a new bacterium isolated from the gut microbiota of IBD patient.</title>
        <authorList>
            <person name="Yeo S."/>
            <person name="Park H."/>
            <person name="Huh C.S."/>
        </authorList>
    </citation>
    <scope>NUCLEOTIDE SEQUENCE</scope>
    <source>
        <strain evidence="6">ICN-92133</strain>
    </source>
</reference>
<dbReference type="EMBL" id="CP120678">
    <property type="protein sequence ID" value="WIW70993.1"/>
    <property type="molecule type" value="Genomic_DNA"/>
</dbReference>
<dbReference type="GO" id="GO:0016614">
    <property type="term" value="F:oxidoreductase activity, acting on CH-OH group of donors"/>
    <property type="evidence" value="ECO:0007669"/>
    <property type="project" value="InterPro"/>
</dbReference>
<keyword evidence="4" id="KW-0520">NAD</keyword>
<proteinExistence type="predicted"/>
<feature type="binding site" evidence="4">
    <location>
        <position position="132"/>
    </location>
    <ligand>
        <name>NAD(+)</name>
        <dbReference type="ChEBI" id="CHEBI:57540"/>
    </ligand>
</feature>
<evidence type="ECO:0000256" key="2">
    <source>
        <dbReference type="ARBA" id="ARBA00023002"/>
    </source>
</evidence>
<dbReference type="GO" id="GO:0046872">
    <property type="term" value="F:metal ion binding"/>
    <property type="evidence" value="ECO:0007669"/>
    <property type="project" value="UniProtKB-KW"/>
</dbReference>
<dbReference type="PANTHER" id="PTHR43616">
    <property type="entry name" value="GLYCEROL DEHYDROGENASE"/>
    <property type="match status" value="1"/>
</dbReference>
<keyword evidence="3" id="KW-0862">Zinc</keyword>
<evidence type="ECO:0000313" key="6">
    <source>
        <dbReference type="EMBL" id="WIW70993.1"/>
    </source>
</evidence>
<dbReference type="CDD" id="cd08171">
    <property type="entry name" value="GlyDH-like"/>
    <property type="match status" value="1"/>
</dbReference>
<dbReference type="KEGG" id="sgbi:P3F81_01330"/>
<comment type="cofactor">
    <cofactor evidence="3">
        <name>Zn(2+)</name>
        <dbReference type="ChEBI" id="CHEBI:29105"/>
    </cofactor>
    <text evidence="3">Binds 1 zinc ion per subunit.</text>
</comment>
<evidence type="ECO:0000313" key="7">
    <source>
        <dbReference type="Proteomes" id="UP001243623"/>
    </source>
</evidence>
<evidence type="ECO:0000256" key="4">
    <source>
        <dbReference type="PIRSR" id="PIRSR000112-3"/>
    </source>
</evidence>
<feature type="binding site" evidence="4">
    <location>
        <position position="128"/>
    </location>
    <ligand>
        <name>NAD(+)</name>
        <dbReference type="ChEBI" id="CHEBI:57540"/>
    </ligand>
</feature>
<feature type="domain" description="Alcohol dehydrogenase iron-type/glycerol dehydrogenase GldA" evidence="5">
    <location>
        <begin position="10"/>
        <end position="136"/>
    </location>
</feature>
<dbReference type="InterPro" id="IPR001670">
    <property type="entry name" value="ADH_Fe/GldA"/>
</dbReference>
<protein>
    <submittedName>
        <fullName evidence="6">Iron-containing alcohol dehydrogenase family protein</fullName>
    </submittedName>
</protein>
<evidence type="ECO:0000256" key="3">
    <source>
        <dbReference type="PIRSR" id="PIRSR000112-1"/>
    </source>
</evidence>
<sequence length="360" mass="39739">MSTYSINLPSYTIGVAAYEKIQTVCPTYGKKVVAIGGKTAISKAKDLICSAIKDSELRVLDFVWYGGEASYENMEALKVLQSVQEADMIFAIGGGKVMDTCKLLARALHKPLFTFPTIASNCACLTALSVVYYPDGTFRELNVSDIPPVHVFIHTQIAVEAPKQFLWAGMGDTIAKYYESNLAAQNVELEHFNAVGIQLSRLCADPILEYGMKALKDNENHVLSKEFEQVVLAIVVSTGLVSNFVESDYNGHIAHAFYCTITMLPQIEEKHLHGEVVAYGVLLLLMCDGQEKELAKVFSFCRDLGLPTCLADLDVTLAELDGVFDETVKSGELTRSPYLVTKEMLYTGVLKLEEYHEKNC</sequence>
<feature type="binding site" evidence="3">
    <location>
        <position position="273"/>
    </location>
    <ligand>
        <name>glycerol</name>
        <dbReference type="ChEBI" id="CHEBI:17754"/>
    </ligand>
</feature>
<feature type="binding site" evidence="4">
    <location>
        <begin position="117"/>
        <end position="120"/>
    </location>
    <ligand>
        <name>NAD(+)</name>
        <dbReference type="ChEBI" id="CHEBI:57540"/>
    </ligand>
</feature>
<gene>
    <name evidence="6" type="ORF">P3F81_01330</name>
</gene>
<dbReference type="PANTHER" id="PTHR43616:SF3">
    <property type="entry name" value="HYDROXYCARBOXYLATE DEHYDROGENASE A"/>
    <property type="match status" value="1"/>
</dbReference>
<evidence type="ECO:0000259" key="5">
    <source>
        <dbReference type="Pfam" id="PF00465"/>
    </source>
</evidence>
<dbReference type="Proteomes" id="UP001243623">
    <property type="component" value="Chromosome"/>
</dbReference>
<dbReference type="InterPro" id="IPR016205">
    <property type="entry name" value="Glycerol_DH"/>
</dbReference>
<dbReference type="Gene3D" id="1.20.1090.10">
    <property type="entry name" value="Dehydroquinate synthase-like - alpha domain"/>
    <property type="match status" value="1"/>
</dbReference>
<feature type="binding site" evidence="4">
    <location>
        <position position="126"/>
    </location>
    <ligand>
        <name>NAD(+)</name>
        <dbReference type="ChEBI" id="CHEBI:57540"/>
    </ligand>
</feature>
<organism evidence="6 7">
    <name type="scientific">Selenobaculum gibii</name>
    <dbReference type="NCBI Taxonomy" id="3054208"/>
    <lineage>
        <taxon>Bacteria</taxon>
        <taxon>Bacillati</taxon>
        <taxon>Bacillota</taxon>
        <taxon>Negativicutes</taxon>
        <taxon>Selenomonadales</taxon>
        <taxon>Selenomonadaceae</taxon>
        <taxon>Selenobaculum</taxon>
    </lineage>
</organism>
<keyword evidence="7" id="KW-1185">Reference proteome</keyword>
<evidence type="ECO:0000256" key="1">
    <source>
        <dbReference type="ARBA" id="ARBA00022723"/>
    </source>
</evidence>
<feature type="binding site" evidence="3">
    <location>
        <position position="255"/>
    </location>
    <ligand>
        <name>glycerol</name>
        <dbReference type="ChEBI" id="CHEBI:17754"/>
    </ligand>
</feature>
<keyword evidence="2" id="KW-0560">Oxidoreductase</keyword>
<dbReference type="Pfam" id="PF00465">
    <property type="entry name" value="Fe-ADH"/>
    <property type="match status" value="1"/>
</dbReference>
<feature type="binding site" evidence="3">
    <location>
        <position position="172"/>
    </location>
    <ligand>
        <name>glycerol</name>
        <dbReference type="ChEBI" id="CHEBI:17754"/>
    </ligand>
</feature>
<dbReference type="AlphaFoldDB" id="A0A9Y2AJT3"/>
<dbReference type="Gene3D" id="3.40.50.1970">
    <property type="match status" value="1"/>
</dbReference>
<name>A0A9Y2AJT3_9FIRM</name>
<feature type="binding site" evidence="4">
    <location>
        <begin position="95"/>
        <end position="99"/>
    </location>
    <ligand>
        <name>NAD(+)</name>
        <dbReference type="ChEBI" id="CHEBI:57540"/>
    </ligand>
</feature>